<dbReference type="AlphaFoldDB" id="A0A392MB49"/>
<comment type="caution">
    <text evidence="1">The sequence shown here is derived from an EMBL/GenBank/DDBJ whole genome shotgun (WGS) entry which is preliminary data.</text>
</comment>
<organism evidence="1 2">
    <name type="scientific">Trifolium medium</name>
    <dbReference type="NCBI Taxonomy" id="97028"/>
    <lineage>
        <taxon>Eukaryota</taxon>
        <taxon>Viridiplantae</taxon>
        <taxon>Streptophyta</taxon>
        <taxon>Embryophyta</taxon>
        <taxon>Tracheophyta</taxon>
        <taxon>Spermatophyta</taxon>
        <taxon>Magnoliopsida</taxon>
        <taxon>eudicotyledons</taxon>
        <taxon>Gunneridae</taxon>
        <taxon>Pentapetalae</taxon>
        <taxon>rosids</taxon>
        <taxon>fabids</taxon>
        <taxon>Fabales</taxon>
        <taxon>Fabaceae</taxon>
        <taxon>Papilionoideae</taxon>
        <taxon>50 kb inversion clade</taxon>
        <taxon>NPAAA clade</taxon>
        <taxon>Hologalegina</taxon>
        <taxon>IRL clade</taxon>
        <taxon>Trifolieae</taxon>
        <taxon>Trifolium</taxon>
    </lineage>
</organism>
<gene>
    <name evidence="1" type="ORF">A2U01_0005557</name>
</gene>
<dbReference type="Proteomes" id="UP000265520">
    <property type="component" value="Unassembled WGS sequence"/>
</dbReference>
<protein>
    <submittedName>
        <fullName evidence="1">Uncharacterized protein</fullName>
    </submittedName>
</protein>
<accession>A0A392MB49</accession>
<evidence type="ECO:0000313" key="1">
    <source>
        <dbReference type="EMBL" id="MCH84722.1"/>
    </source>
</evidence>
<reference evidence="1 2" key="1">
    <citation type="journal article" date="2018" name="Front. Plant Sci.">
        <title>Red Clover (Trifolium pratense) and Zigzag Clover (T. medium) - A Picture of Genomic Similarities and Differences.</title>
        <authorList>
            <person name="Dluhosova J."/>
            <person name="Istvanek J."/>
            <person name="Nedelnik J."/>
            <person name="Repkova J."/>
        </authorList>
    </citation>
    <scope>NUCLEOTIDE SEQUENCE [LARGE SCALE GENOMIC DNA]</scope>
    <source>
        <strain evidence="2">cv. 10/8</strain>
        <tissue evidence="1">Leaf</tissue>
    </source>
</reference>
<dbReference type="EMBL" id="LXQA010007270">
    <property type="protein sequence ID" value="MCH84722.1"/>
    <property type="molecule type" value="Genomic_DNA"/>
</dbReference>
<name>A0A392MB49_9FABA</name>
<proteinExistence type="predicted"/>
<sequence length="83" mass="8742">MNPNGSSNFCTAVRGRQIMAARAAARDAEDAAYNEAAVATGAAIGYLNCVAKNYDDLLVARRDMLNTACTPTSPPTKSPKVIH</sequence>
<evidence type="ECO:0000313" key="2">
    <source>
        <dbReference type="Proteomes" id="UP000265520"/>
    </source>
</evidence>
<keyword evidence="2" id="KW-1185">Reference proteome</keyword>